<feature type="transmembrane region" description="Helical" evidence="1">
    <location>
        <begin position="191"/>
        <end position="212"/>
    </location>
</feature>
<feature type="transmembrane region" description="Helical" evidence="1">
    <location>
        <begin position="119"/>
        <end position="138"/>
    </location>
</feature>
<keyword evidence="1" id="KW-1133">Transmembrane helix</keyword>
<keyword evidence="1" id="KW-0812">Transmembrane</keyword>
<feature type="transmembrane region" description="Helical" evidence="1">
    <location>
        <begin position="144"/>
        <end position="161"/>
    </location>
</feature>
<sequence length="283" mass="31373">MGLFSVSYPIMWCSLELSLMVCLLYFMEKDSRVSVVFYYYIVQIISSMFMIVGIMVSEGVLVEFSFAVKIGLFPMFGWVISVMWGLGLGLSVWLLLFTQKMIPFVLMARLGWLVEMGDGLLMSVILMSMIVGSVFMCIGEDLKWILVMSSLVHTSWVTYILMGLPGSFMYYFILYGVVLGLVLVGDKDSSWNSWIYLLVIMSSVPPMVGFLLKFYSLSEMSSWVVVFVVVGVGTAVMVVVGYFISLVKFCVVGKMGGEGLGGSVKAVVVLVLMMVVGCYGVLI</sequence>
<evidence type="ECO:0000313" key="2">
    <source>
        <dbReference type="EMBL" id="AIO11167.1"/>
    </source>
</evidence>
<feature type="transmembrane region" description="Helical" evidence="1">
    <location>
        <begin position="224"/>
        <end position="244"/>
    </location>
</feature>
<feature type="transmembrane region" description="Helical" evidence="1">
    <location>
        <begin position="168"/>
        <end position="185"/>
    </location>
</feature>
<dbReference type="AlphaFoldDB" id="A0A0C4MWS6"/>
<dbReference type="GeneID" id="23629320"/>
<dbReference type="CTD" id="4536"/>
<organism evidence="2">
    <name type="scientific">Southwellina hispida</name>
    <dbReference type="NCBI Taxonomy" id="449650"/>
    <lineage>
        <taxon>Eukaryota</taxon>
        <taxon>Metazoa</taxon>
        <taxon>Spiralia</taxon>
        <taxon>Lophotrochozoa</taxon>
        <taxon>Acanthocephala</taxon>
        <taxon>Palaeacanthocephala</taxon>
        <taxon>Polymorphida</taxon>
        <taxon>Polymorphidae</taxon>
        <taxon>Southwellina</taxon>
    </lineage>
</organism>
<feature type="transmembrane region" description="Helical" evidence="1">
    <location>
        <begin position="38"/>
        <end position="56"/>
    </location>
</feature>
<reference evidence="2" key="1">
    <citation type="journal article" date="2015" name="Parasitol. Int.">
        <title>The complete mitochondrial genome sequence of Southwellina hispida supports monophyly of Palaeacanthocephala (Acanthocephala: Polymorphida).</title>
        <authorList>
            <person name="Gazi M."/>
            <person name="Kim J."/>
            <person name="Park J.K."/>
        </authorList>
    </citation>
    <scope>NUCLEOTIDE SEQUENCE</scope>
</reference>
<accession>A0A0C4MWS6</accession>
<protein>
    <submittedName>
        <fullName evidence="2">ND2 protein</fullName>
    </submittedName>
</protein>
<name>A0A0C4MWS6_9BILA</name>
<proteinExistence type="predicted"/>
<feature type="transmembrane region" description="Helical" evidence="1">
    <location>
        <begin position="76"/>
        <end position="98"/>
    </location>
</feature>
<geneLocation type="mitochondrion" evidence="2"/>
<feature type="transmembrane region" description="Helical" evidence="1">
    <location>
        <begin position="6"/>
        <end position="26"/>
    </location>
</feature>
<keyword evidence="1" id="KW-0472">Membrane</keyword>
<dbReference type="RefSeq" id="YP_009121991.1">
    <property type="nucleotide sequence ID" value="NC_026516.1"/>
</dbReference>
<keyword evidence="2" id="KW-0496">Mitochondrion</keyword>
<dbReference type="EMBL" id="KJ869251">
    <property type="protein sequence ID" value="AIO11167.1"/>
    <property type="molecule type" value="Genomic_DNA"/>
</dbReference>
<evidence type="ECO:0000256" key="1">
    <source>
        <dbReference type="SAM" id="Phobius"/>
    </source>
</evidence>
<feature type="transmembrane region" description="Helical" evidence="1">
    <location>
        <begin position="264"/>
        <end position="282"/>
    </location>
</feature>
<gene>
    <name evidence="2" type="primary">ND2</name>
</gene>